<name>D5RTH0_9PROT</name>
<organism evidence="1 2">
    <name type="scientific">Pseudoroseomonas cervicalis ATCC 49957</name>
    <dbReference type="NCBI Taxonomy" id="525371"/>
    <lineage>
        <taxon>Bacteria</taxon>
        <taxon>Pseudomonadati</taxon>
        <taxon>Pseudomonadota</taxon>
        <taxon>Alphaproteobacteria</taxon>
        <taxon>Acetobacterales</taxon>
        <taxon>Roseomonadaceae</taxon>
        <taxon>Roseomonas</taxon>
    </lineage>
</organism>
<dbReference type="HOGENOM" id="CLU_1331103_0_0_5"/>
<dbReference type="AlphaFoldDB" id="D5RTH0"/>
<sequence length="206" mass="22689">MSIGNNSNMQAHHSAARAVARSLRKPAARAVRKALVEVPKDEGADGPAAQARMPEEARIVAFPEELDWVDRVTVLRVRRNRIECRLDALNVRGQLVDRLWHAGMLFRFYWLRSVAMQRVVASLGSSGFAASSGLHAVEAREHYRQRVNVALEHLRQPGGEAAYAQASAVEAVAGQDESCAGRLYALQGGLARLADLWMVADDYCRS</sequence>
<keyword evidence="2" id="KW-1185">Reference proteome</keyword>
<dbReference type="EMBL" id="ADVL01000791">
    <property type="protein sequence ID" value="EFH09401.1"/>
    <property type="molecule type" value="Genomic_DNA"/>
</dbReference>
<dbReference type="Proteomes" id="UP000005324">
    <property type="component" value="Unassembled WGS sequence"/>
</dbReference>
<accession>D5RTH0</accession>
<reference evidence="1 2" key="1">
    <citation type="submission" date="2010-04" db="EMBL/GenBank/DDBJ databases">
        <authorList>
            <person name="Qin X."/>
            <person name="Bachman B."/>
            <person name="Battles P."/>
            <person name="Bell A."/>
            <person name="Bess C."/>
            <person name="Bickham C."/>
            <person name="Chaboub L."/>
            <person name="Chen D."/>
            <person name="Coyle M."/>
            <person name="Deiros D.R."/>
            <person name="Dinh H."/>
            <person name="Forbes L."/>
            <person name="Fowler G."/>
            <person name="Francisco L."/>
            <person name="Fu Q."/>
            <person name="Gubbala S."/>
            <person name="Hale W."/>
            <person name="Han Y."/>
            <person name="Hemphill L."/>
            <person name="Highlander S.K."/>
            <person name="Hirani K."/>
            <person name="Hogues M."/>
            <person name="Jackson L."/>
            <person name="Jakkamsetti A."/>
            <person name="Javaid M."/>
            <person name="Jiang H."/>
            <person name="Korchina V."/>
            <person name="Kovar C."/>
            <person name="Lara F."/>
            <person name="Lee S."/>
            <person name="Mata R."/>
            <person name="Mathew T."/>
            <person name="Moen C."/>
            <person name="Morales K."/>
            <person name="Munidasa M."/>
            <person name="Nazareth L."/>
            <person name="Ngo R."/>
            <person name="Nguyen L."/>
            <person name="Okwuonu G."/>
            <person name="Ongeri F."/>
            <person name="Patil S."/>
            <person name="Petrosino J."/>
            <person name="Pham C."/>
            <person name="Pham P."/>
            <person name="Pu L.-L."/>
            <person name="Puazo M."/>
            <person name="Raj R."/>
            <person name="Reid J."/>
            <person name="Rouhana J."/>
            <person name="Saada N."/>
            <person name="Shang Y."/>
            <person name="Simmons D."/>
            <person name="Thornton R."/>
            <person name="Warren J."/>
            <person name="Weissenberger G."/>
            <person name="Zhang J."/>
            <person name="Zhang L."/>
            <person name="Zhou C."/>
            <person name="Zhu D."/>
            <person name="Muzny D."/>
            <person name="Worley K."/>
            <person name="Gibbs R."/>
        </authorList>
    </citation>
    <scope>NUCLEOTIDE SEQUENCE [LARGE SCALE GENOMIC DNA]</scope>
    <source>
        <strain evidence="1 2">ATCC 49957</strain>
    </source>
</reference>
<gene>
    <name evidence="1" type="ORF">HMPREF0731_4382</name>
</gene>
<evidence type="ECO:0000313" key="2">
    <source>
        <dbReference type="Proteomes" id="UP000005324"/>
    </source>
</evidence>
<proteinExistence type="predicted"/>
<comment type="caution">
    <text evidence="1">The sequence shown here is derived from an EMBL/GenBank/DDBJ whole genome shotgun (WGS) entry which is preliminary data.</text>
</comment>
<protein>
    <submittedName>
        <fullName evidence="1">Uncharacterized protein</fullName>
    </submittedName>
</protein>
<dbReference type="RefSeq" id="WP_007003412.1">
    <property type="nucleotide sequence ID" value="NZ_GG770777.1"/>
</dbReference>
<evidence type="ECO:0000313" key="1">
    <source>
        <dbReference type="EMBL" id="EFH09401.1"/>
    </source>
</evidence>